<name>A0A4Q9GKR9_9HYPH</name>
<feature type="signal peptide" evidence="2">
    <location>
        <begin position="1"/>
        <end position="19"/>
    </location>
</feature>
<keyword evidence="4" id="KW-1185">Reference proteome</keyword>
<keyword evidence="2" id="KW-0732">Signal</keyword>
<evidence type="ECO:0008006" key="5">
    <source>
        <dbReference type="Google" id="ProtNLM"/>
    </source>
</evidence>
<feature type="chain" id="PRO_5020990374" description="Proteophosphoglycan ppg4" evidence="2">
    <location>
        <begin position="20"/>
        <end position="99"/>
    </location>
</feature>
<accession>A0A4Q9GKR9</accession>
<dbReference type="AlphaFoldDB" id="A0A4Q9GKR9"/>
<evidence type="ECO:0000313" key="4">
    <source>
        <dbReference type="Proteomes" id="UP000291613"/>
    </source>
</evidence>
<evidence type="ECO:0000256" key="1">
    <source>
        <dbReference type="SAM" id="MobiDB-lite"/>
    </source>
</evidence>
<dbReference type="RefSeq" id="WP_131003198.1">
    <property type="nucleotide sequence ID" value="NZ_JBHSZR010000003.1"/>
</dbReference>
<feature type="region of interest" description="Disordered" evidence="1">
    <location>
        <begin position="17"/>
        <end position="99"/>
    </location>
</feature>
<comment type="caution">
    <text evidence="3">The sequence shown here is derived from an EMBL/GenBank/DDBJ whole genome shotgun (WGS) entry which is preliminary data.</text>
</comment>
<dbReference type="OrthoDB" id="8456028at2"/>
<evidence type="ECO:0000256" key="2">
    <source>
        <dbReference type="SAM" id="SignalP"/>
    </source>
</evidence>
<dbReference type="Proteomes" id="UP000291613">
    <property type="component" value="Unassembled WGS sequence"/>
</dbReference>
<protein>
    <recommendedName>
        <fullName evidence="5">Proteophosphoglycan ppg4</fullName>
    </recommendedName>
</protein>
<dbReference type="EMBL" id="SIUB01000003">
    <property type="protein sequence ID" value="TBN53931.1"/>
    <property type="molecule type" value="Genomic_DNA"/>
</dbReference>
<evidence type="ECO:0000313" key="3">
    <source>
        <dbReference type="EMBL" id="TBN53931.1"/>
    </source>
</evidence>
<organism evidence="3 4">
    <name type="scientific">Hansschlegelia quercus</name>
    <dbReference type="NCBI Taxonomy" id="2528245"/>
    <lineage>
        <taxon>Bacteria</taxon>
        <taxon>Pseudomonadati</taxon>
        <taxon>Pseudomonadota</taxon>
        <taxon>Alphaproteobacteria</taxon>
        <taxon>Hyphomicrobiales</taxon>
        <taxon>Methylopilaceae</taxon>
        <taxon>Hansschlegelia</taxon>
    </lineage>
</organism>
<reference evidence="3 4" key="1">
    <citation type="submission" date="2019-02" db="EMBL/GenBank/DDBJ databases">
        <title>Hansschlegelia quercus sp. nov., a novel methylotrophic bacterium from buds of oak (Quercus robur L.).</title>
        <authorList>
            <person name="Agafonova N.V."/>
            <person name="Kaparullina E.N."/>
            <person name="Grouzdev D.S."/>
            <person name="Doronina N.V."/>
        </authorList>
    </citation>
    <scope>NUCLEOTIDE SEQUENCE [LARGE SCALE GENOMIC DNA]</scope>
    <source>
        <strain evidence="3 4">Dub</strain>
    </source>
</reference>
<proteinExistence type="predicted"/>
<gene>
    <name evidence="3" type="ORF">EYR15_09120</name>
</gene>
<sequence>MKYSAALLAVLLSTGAAFAQTTPSTVDPPAAAGKDPQSDPKQTSPGATGAMQHTAPTIATSPQEVREQNKGTGDAGKGATSPGTVGATPGDDPAQPKPK</sequence>
<feature type="compositionally biased region" description="Polar residues" evidence="1">
    <location>
        <begin position="54"/>
        <end position="63"/>
    </location>
</feature>